<accession>A0AAN9MBS3</accession>
<dbReference type="EMBL" id="JAYMYR010000008">
    <property type="protein sequence ID" value="KAK7348943.1"/>
    <property type="molecule type" value="Genomic_DNA"/>
</dbReference>
<feature type="coiled-coil region" evidence="1">
    <location>
        <begin position="60"/>
        <end position="87"/>
    </location>
</feature>
<keyword evidence="3" id="KW-1185">Reference proteome</keyword>
<dbReference type="AlphaFoldDB" id="A0AAN9MBS3"/>
<evidence type="ECO:0000313" key="2">
    <source>
        <dbReference type="EMBL" id="KAK7348943.1"/>
    </source>
</evidence>
<evidence type="ECO:0000256" key="1">
    <source>
        <dbReference type="SAM" id="Coils"/>
    </source>
</evidence>
<proteinExistence type="predicted"/>
<evidence type="ECO:0000313" key="3">
    <source>
        <dbReference type="Proteomes" id="UP001374584"/>
    </source>
</evidence>
<reference evidence="2 3" key="1">
    <citation type="submission" date="2024-01" db="EMBL/GenBank/DDBJ databases">
        <title>The genomes of 5 underutilized Papilionoideae crops provide insights into root nodulation and disease resistanc.</title>
        <authorList>
            <person name="Jiang F."/>
        </authorList>
    </citation>
    <scope>NUCLEOTIDE SEQUENCE [LARGE SCALE GENOMIC DNA]</scope>
    <source>
        <strain evidence="2">JINMINGXINNONG_FW02</strain>
        <tissue evidence="2">Leaves</tissue>
    </source>
</reference>
<name>A0AAN9MBS3_PHACN</name>
<sequence>MNWTVIHEQLAEIVVRKAWHEDPVVRHDELRATHAELVVKHSANIDMISEREFGKGETSLKNINEELTMKERELKAIEEQSDEQKLRY</sequence>
<comment type="caution">
    <text evidence="2">The sequence shown here is derived from an EMBL/GenBank/DDBJ whole genome shotgun (WGS) entry which is preliminary data.</text>
</comment>
<dbReference type="Proteomes" id="UP001374584">
    <property type="component" value="Unassembled WGS sequence"/>
</dbReference>
<gene>
    <name evidence="2" type="ORF">VNO80_23732</name>
</gene>
<protein>
    <submittedName>
        <fullName evidence="2">Uncharacterized protein</fullName>
    </submittedName>
</protein>
<keyword evidence="1" id="KW-0175">Coiled coil</keyword>
<organism evidence="2 3">
    <name type="scientific">Phaseolus coccineus</name>
    <name type="common">Scarlet runner bean</name>
    <name type="synonym">Phaseolus multiflorus</name>
    <dbReference type="NCBI Taxonomy" id="3886"/>
    <lineage>
        <taxon>Eukaryota</taxon>
        <taxon>Viridiplantae</taxon>
        <taxon>Streptophyta</taxon>
        <taxon>Embryophyta</taxon>
        <taxon>Tracheophyta</taxon>
        <taxon>Spermatophyta</taxon>
        <taxon>Magnoliopsida</taxon>
        <taxon>eudicotyledons</taxon>
        <taxon>Gunneridae</taxon>
        <taxon>Pentapetalae</taxon>
        <taxon>rosids</taxon>
        <taxon>fabids</taxon>
        <taxon>Fabales</taxon>
        <taxon>Fabaceae</taxon>
        <taxon>Papilionoideae</taxon>
        <taxon>50 kb inversion clade</taxon>
        <taxon>NPAAA clade</taxon>
        <taxon>indigoferoid/millettioid clade</taxon>
        <taxon>Phaseoleae</taxon>
        <taxon>Phaseolus</taxon>
    </lineage>
</organism>